<dbReference type="SUPFAM" id="SSF55816">
    <property type="entry name" value="5'-nucleotidase (syn. UDP-sugar hydrolase), C-terminal domain"/>
    <property type="match status" value="1"/>
</dbReference>
<dbReference type="InterPro" id="IPR018392">
    <property type="entry name" value="LysM"/>
</dbReference>
<feature type="chain" id="PRO_5041515470" evidence="1">
    <location>
        <begin position="27"/>
        <end position="643"/>
    </location>
</feature>
<dbReference type="PROSITE" id="PS00786">
    <property type="entry name" value="5_NUCLEOTIDASE_2"/>
    <property type="match status" value="1"/>
</dbReference>
<organism evidence="3 4">
    <name type="scientific">Anaerotignum propionicum DSM 1682</name>
    <dbReference type="NCBI Taxonomy" id="991789"/>
    <lineage>
        <taxon>Bacteria</taxon>
        <taxon>Bacillati</taxon>
        <taxon>Bacillota</taxon>
        <taxon>Clostridia</taxon>
        <taxon>Lachnospirales</taxon>
        <taxon>Anaerotignaceae</taxon>
        <taxon>Anaerotignum</taxon>
    </lineage>
</organism>
<dbReference type="InterPro" id="IPR008334">
    <property type="entry name" value="5'-Nucleotdase_C"/>
</dbReference>
<feature type="signal peptide" evidence="1">
    <location>
        <begin position="1"/>
        <end position="26"/>
    </location>
</feature>
<dbReference type="RefSeq" id="WP_072743424.1">
    <property type="nucleotide sequence ID" value="NZ_FQUA01000002.1"/>
</dbReference>
<protein>
    <submittedName>
        <fullName evidence="3">5'-nucleotidase</fullName>
    </submittedName>
</protein>
<dbReference type="CDD" id="cd00118">
    <property type="entry name" value="LysM"/>
    <property type="match status" value="1"/>
</dbReference>
<name>A0AA94L484_ANAPI</name>
<dbReference type="Gene3D" id="3.10.350.10">
    <property type="entry name" value="LysM domain"/>
    <property type="match status" value="1"/>
</dbReference>
<dbReference type="SMART" id="SM00257">
    <property type="entry name" value="LysM"/>
    <property type="match status" value="1"/>
</dbReference>
<dbReference type="PROSITE" id="PS51782">
    <property type="entry name" value="LYSM"/>
    <property type="match status" value="1"/>
</dbReference>
<feature type="domain" description="LysM" evidence="2">
    <location>
        <begin position="592"/>
        <end position="641"/>
    </location>
</feature>
<comment type="caution">
    <text evidence="3">The sequence shown here is derived from an EMBL/GenBank/DDBJ whole genome shotgun (WGS) entry which is preliminary data.</text>
</comment>
<comment type="similarity">
    <text evidence="1">Belongs to the 5'-nucleotidase family.</text>
</comment>
<accession>A0AA94L484</accession>
<evidence type="ECO:0000259" key="2">
    <source>
        <dbReference type="PROSITE" id="PS51782"/>
    </source>
</evidence>
<dbReference type="SUPFAM" id="SSF56300">
    <property type="entry name" value="Metallo-dependent phosphatases"/>
    <property type="match status" value="1"/>
</dbReference>
<keyword evidence="1" id="KW-0732">Signal</keyword>
<dbReference type="PRINTS" id="PR01607">
    <property type="entry name" value="APYRASEFAMLY"/>
</dbReference>
<dbReference type="SUPFAM" id="SSF54106">
    <property type="entry name" value="LysM domain"/>
    <property type="match status" value="1"/>
</dbReference>
<reference evidence="4" key="1">
    <citation type="submission" date="2016-11" db="EMBL/GenBank/DDBJ databases">
        <authorList>
            <person name="Jaros S."/>
            <person name="Januszkiewicz K."/>
            <person name="Wedrychowicz H."/>
        </authorList>
    </citation>
    <scope>NUCLEOTIDE SEQUENCE [LARGE SCALE GENOMIC DNA]</scope>
    <source>
        <strain evidence="4">DSM 1682</strain>
    </source>
</reference>
<dbReference type="InterPro" id="IPR006179">
    <property type="entry name" value="5_nucleotidase/apyrase"/>
</dbReference>
<evidence type="ECO:0000256" key="1">
    <source>
        <dbReference type="RuleBase" id="RU362119"/>
    </source>
</evidence>
<dbReference type="Pfam" id="PF09587">
    <property type="entry name" value="PGA_cap"/>
    <property type="match status" value="1"/>
</dbReference>
<dbReference type="AlphaFoldDB" id="A0AA94L484"/>
<dbReference type="GO" id="GO:0009166">
    <property type="term" value="P:nucleotide catabolic process"/>
    <property type="evidence" value="ECO:0007669"/>
    <property type="project" value="InterPro"/>
</dbReference>
<dbReference type="GO" id="GO:0046872">
    <property type="term" value="F:metal ion binding"/>
    <property type="evidence" value="ECO:0007669"/>
    <property type="project" value="InterPro"/>
</dbReference>
<dbReference type="Pfam" id="PF01476">
    <property type="entry name" value="LysM"/>
    <property type="match status" value="1"/>
</dbReference>
<keyword evidence="1" id="KW-0378">Hydrolase</keyword>
<dbReference type="InterPro" id="IPR006146">
    <property type="entry name" value="5'-Nucleotdase_CS"/>
</dbReference>
<dbReference type="PANTHER" id="PTHR11575:SF24">
    <property type="entry name" value="5'-NUCLEOTIDASE"/>
    <property type="match status" value="1"/>
</dbReference>
<sequence length="643" mass="68642">MKHGKKVLSLLLSLSMMVGLTVPVLAGTMDGKLVIIHTNDMHGYYQTGEKSIGIAGVKGLKDYYTAQGADVILLDAGDFSQGTTLVNHSKGLKAAEYLVSAGYDGVSLGNHEFDFGFDSLLDIVAVLKAGKVPVLDANILKKGTNEPYFGDNIVLEKGGMKIGVFGLDTAETQTKSSPSSVKDVTFLDGKEMTAAAQAQVDALKKKGCNYIVALVHLGVDDESIGRRSIDVANAVKGIDLIIDGHSHTVMDGGQKVNDTLIVSTGSYLENVGTIVINESSKEAVAKLMSAADYKTSIGKYDESLVNMVAADKTEVDTYYAGLFAKSEVSLNGEREPGVRTEETNLGDFASDAFLYAGRKYAEEQKLGINVDVAISNGGGIRASIPAGDISLNTLYTVFPYGNTVELVTVTGAQLLEILEASTFCTPTALGGFPQIAGAEYTINTAVEYKNGSQYPNSTYYAPAAPGSRVTITSVGGKAFDPKANYTVVVNSFQAEGGDTYYALTQGSFKQNTGIVDADALIQYVNSMKGVIGKEYAKPQGRITMVSKPSAMPEVKPEKEVVEKPVAEPETKAPVANAPEAAPEKAPTQIFSDVYKVAKGDSLWKIAKNLMGDGNQWRTIYEYNREQIKDPAKIYIGQELVIKK</sequence>
<dbReference type="InterPro" id="IPR036779">
    <property type="entry name" value="LysM_dom_sf"/>
</dbReference>
<dbReference type="Gene3D" id="3.60.21.10">
    <property type="match status" value="1"/>
</dbReference>
<dbReference type="Proteomes" id="UP000184204">
    <property type="component" value="Unassembled WGS sequence"/>
</dbReference>
<dbReference type="Gene3D" id="3.90.780.10">
    <property type="entry name" value="5'-Nucleotidase, C-terminal domain"/>
    <property type="match status" value="1"/>
</dbReference>
<evidence type="ECO:0000313" key="4">
    <source>
        <dbReference type="Proteomes" id="UP000184204"/>
    </source>
</evidence>
<dbReference type="InterPro" id="IPR036907">
    <property type="entry name" value="5'-Nucleotdase_C_sf"/>
</dbReference>
<dbReference type="PANTHER" id="PTHR11575">
    <property type="entry name" value="5'-NUCLEOTIDASE-RELATED"/>
    <property type="match status" value="1"/>
</dbReference>
<evidence type="ECO:0000313" key="3">
    <source>
        <dbReference type="EMBL" id="SHE43159.1"/>
    </source>
</evidence>
<dbReference type="GO" id="GO:0016788">
    <property type="term" value="F:hydrolase activity, acting on ester bonds"/>
    <property type="evidence" value="ECO:0007669"/>
    <property type="project" value="InterPro"/>
</dbReference>
<dbReference type="InterPro" id="IPR019079">
    <property type="entry name" value="Capsule_synth_CapA"/>
</dbReference>
<proteinExistence type="inferred from homology"/>
<dbReference type="Pfam" id="PF02872">
    <property type="entry name" value="5_nucleotid_C"/>
    <property type="match status" value="1"/>
</dbReference>
<keyword evidence="1" id="KW-0547">Nucleotide-binding</keyword>
<gene>
    <name evidence="3" type="ORF">SAMN02745151_00682</name>
</gene>
<dbReference type="GO" id="GO:0000166">
    <property type="term" value="F:nucleotide binding"/>
    <property type="evidence" value="ECO:0007669"/>
    <property type="project" value="UniProtKB-KW"/>
</dbReference>
<dbReference type="InterPro" id="IPR029052">
    <property type="entry name" value="Metallo-depent_PP-like"/>
</dbReference>
<dbReference type="EMBL" id="FQUA01000002">
    <property type="protein sequence ID" value="SHE43159.1"/>
    <property type="molecule type" value="Genomic_DNA"/>
</dbReference>